<feature type="active site" description="Proton donor/acceptor" evidence="6">
    <location>
        <position position="147"/>
    </location>
</feature>
<evidence type="ECO:0000256" key="4">
    <source>
        <dbReference type="ARBA" id="ARBA00022777"/>
    </source>
</evidence>
<feature type="binding site" evidence="6">
    <location>
        <begin position="328"/>
        <end position="332"/>
    </location>
    <ligand>
        <name>ATP</name>
        <dbReference type="ChEBI" id="CHEBI:30616"/>
    </ligand>
</feature>
<dbReference type="InterPro" id="IPR043129">
    <property type="entry name" value="ATPase_NBD"/>
</dbReference>
<comment type="caution">
    <text evidence="8">The sequence shown here is derived from an EMBL/GenBank/DDBJ whole genome shotgun (WGS) entry which is preliminary data.</text>
</comment>
<dbReference type="GO" id="GO:0000287">
    <property type="term" value="F:magnesium ion binding"/>
    <property type="evidence" value="ECO:0007669"/>
    <property type="project" value="UniProtKB-UniRule"/>
</dbReference>
<dbReference type="Gene3D" id="3.30.420.40">
    <property type="match status" value="2"/>
</dbReference>
<comment type="catalytic activity">
    <reaction evidence="6">
        <text>acetate + ATP = acetyl phosphate + ADP</text>
        <dbReference type="Rhea" id="RHEA:11352"/>
        <dbReference type="ChEBI" id="CHEBI:22191"/>
        <dbReference type="ChEBI" id="CHEBI:30089"/>
        <dbReference type="ChEBI" id="CHEBI:30616"/>
        <dbReference type="ChEBI" id="CHEBI:456216"/>
        <dbReference type="EC" id="2.7.2.1"/>
    </reaction>
</comment>
<dbReference type="PANTHER" id="PTHR21060:SF15">
    <property type="entry name" value="ACETATE KINASE-RELATED"/>
    <property type="match status" value="1"/>
</dbReference>
<protein>
    <recommendedName>
        <fullName evidence="6">Acetate kinase</fullName>
        <ecNumber evidence="6">2.7.2.1</ecNumber>
    </recommendedName>
    <alternativeName>
        <fullName evidence="6">Acetokinase</fullName>
    </alternativeName>
</protein>
<keyword evidence="6" id="KW-0460">Magnesium</keyword>
<accession>A0A429ZAR4</accession>
<dbReference type="OrthoDB" id="9802453at2"/>
<dbReference type="CDD" id="cd24010">
    <property type="entry name" value="ASKHA_NBD_AcK_PK"/>
    <property type="match status" value="1"/>
</dbReference>
<keyword evidence="6" id="KW-0963">Cytoplasm</keyword>
<keyword evidence="3 6" id="KW-0547">Nucleotide-binding</keyword>
<dbReference type="Pfam" id="PF00871">
    <property type="entry name" value="Acetate_kinase"/>
    <property type="match status" value="1"/>
</dbReference>
<dbReference type="EC" id="2.7.2.1" evidence="6"/>
<reference evidence="8 9" key="1">
    <citation type="submission" date="2017-05" db="EMBL/GenBank/DDBJ databases">
        <title>Vagococcus spp. assemblies.</title>
        <authorList>
            <person name="Gulvik C.A."/>
        </authorList>
    </citation>
    <scope>NUCLEOTIDE SEQUENCE [LARGE SCALE GENOMIC DNA]</scope>
    <source>
        <strain evidence="8 9">SS1994</strain>
    </source>
</reference>
<dbReference type="RefSeq" id="WP_125958453.1">
    <property type="nucleotide sequence ID" value="NZ_JAQEJV010000027.1"/>
</dbReference>
<feature type="binding site" evidence="6">
    <location>
        <position position="8"/>
    </location>
    <ligand>
        <name>Mg(2+)</name>
        <dbReference type="ChEBI" id="CHEBI:18420"/>
    </ligand>
</feature>
<dbReference type="HAMAP" id="MF_00020">
    <property type="entry name" value="Acetate_kinase"/>
    <property type="match status" value="1"/>
</dbReference>
<keyword evidence="2 6" id="KW-0808">Transferase</keyword>
<comment type="subcellular location">
    <subcellularLocation>
        <location evidence="6">Cytoplasm</location>
    </subcellularLocation>
</comment>
<feature type="binding site" evidence="6">
    <location>
        <position position="90"/>
    </location>
    <ligand>
        <name>substrate</name>
    </ligand>
</feature>
<name>A0A429ZAR4_9ENTE</name>
<evidence type="ECO:0000256" key="7">
    <source>
        <dbReference type="RuleBase" id="RU003835"/>
    </source>
</evidence>
<evidence type="ECO:0000313" key="8">
    <source>
        <dbReference type="EMBL" id="RST90784.1"/>
    </source>
</evidence>
<dbReference type="Proteomes" id="UP000288490">
    <property type="component" value="Unassembled WGS sequence"/>
</dbReference>
<dbReference type="EMBL" id="NGJT01000030">
    <property type="protein sequence ID" value="RST90784.1"/>
    <property type="molecule type" value="Genomic_DNA"/>
</dbReference>
<dbReference type="PRINTS" id="PR00471">
    <property type="entry name" value="ACETATEKNASE"/>
</dbReference>
<evidence type="ECO:0000256" key="2">
    <source>
        <dbReference type="ARBA" id="ARBA00022679"/>
    </source>
</evidence>
<dbReference type="InterPro" id="IPR000890">
    <property type="entry name" value="Aliphatic_acid_kin_short-chain"/>
</dbReference>
<feature type="binding site" evidence="6">
    <location>
        <begin position="207"/>
        <end position="211"/>
    </location>
    <ligand>
        <name>ATP</name>
        <dbReference type="ChEBI" id="CHEBI:30616"/>
    </ligand>
</feature>
<dbReference type="GO" id="GO:0005524">
    <property type="term" value="F:ATP binding"/>
    <property type="evidence" value="ECO:0007669"/>
    <property type="project" value="UniProtKB-KW"/>
</dbReference>
<dbReference type="GO" id="GO:0006083">
    <property type="term" value="P:acetate metabolic process"/>
    <property type="evidence" value="ECO:0007669"/>
    <property type="project" value="TreeGrafter"/>
</dbReference>
<dbReference type="InterPro" id="IPR023865">
    <property type="entry name" value="Aliphatic_acid_kinase_CS"/>
</dbReference>
<evidence type="ECO:0000313" key="9">
    <source>
        <dbReference type="Proteomes" id="UP000288490"/>
    </source>
</evidence>
<evidence type="ECO:0000256" key="6">
    <source>
        <dbReference type="HAMAP-Rule" id="MF_00020"/>
    </source>
</evidence>
<dbReference type="GO" id="GO:0005737">
    <property type="term" value="C:cytoplasm"/>
    <property type="evidence" value="ECO:0007669"/>
    <property type="project" value="UniProtKB-SubCell"/>
</dbReference>
<keyword evidence="9" id="KW-1185">Reference proteome</keyword>
<feature type="binding site" evidence="6">
    <location>
        <position position="15"/>
    </location>
    <ligand>
        <name>ATP</name>
        <dbReference type="ChEBI" id="CHEBI:30616"/>
    </ligand>
</feature>
<comment type="pathway">
    <text evidence="6">Metabolic intermediate biosynthesis; acetyl-CoA biosynthesis; acetyl-CoA from acetate: step 1/2.</text>
</comment>
<feature type="site" description="Transition state stabilizer" evidence="6">
    <location>
        <position position="240"/>
    </location>
</feature>
<feature type="binding site" evidence="6">
    <location>
        <begin position="283"/>
        <end position="285"/>
    </location>
    <ligand>
        <name>ATP</name>
        <dbReference type="ChEBI" id="CHEBI:30616"/>
    </ligand>
</feature>
<sequence length="394" mass="43235">MSKTIAINAGSSSLKWQLYTMPEETVIAKGIVERIGLNDSIFTIKYGEDEKYEVIKDIEDHEIAINMLLEQLTALNIIESFEEITGAGHRIVAGGEHFKESAIIDDEALALVDDLAEFAPLHNPAEAKVIRVFQKLLPNTLNVGVFDTSFHTTMPKVNYLYSIPTEYYEKYGARKYGAHGTSHRYVAERAADMLGKPIEELKIITCHLGNGASITAVDGGKSIDTSMGFTPLAGVTMGTRSGDIDASLLQYLMGKLEITDIKEMVEILNKKSGLLGLSGISSDMRDLENADTEAAKVAIEIFEDRIRKYIGSYVATMNGVDAIVFTAGIGENAIDIRKNIIDGLSVFGCEMDAEKNNVRGEERVISTDDSKVKVLLIPTDEELMIARDVEALKK</sequence>
<dbReference type="UniPathway" id="UPA00340">
    <property type="reaction ID" value="UER00458"/>
</dbReference>
<dbReference type="PANTHER" id="PTHR21060">
    <property type="entry name" value="ACETATE KINASE"/>
    <property type="match status" value="1"/>
</dbReference>
<dbReference type="AlphaFoldDB" id="A0A429ZAR4"/>
<dbReference type="NCBIfam" id="TIGR00016">
    <property type="entry name" value="ackA"/>
    <property type="match status" value="1"/>
</dbReference>
<feature type="binding site" evidence="6">
    <location>
        <position position="381"/>
    </location>
    <ligand>
        <name>Mg(2+)</name>
        <dbReference type="ChEBI" id="CHEBI:18420"/>
    </ligand>
</feature>
<dbReference type="PROSITE" id="PS01075">
    <property type="entry name" value="ACETATE_KINASE_1"/>
    <property type="match status" value="1"/>
</dbReference>
<gene>
    <name evidence="6" type="primary">ackA</name>
    <name evidence="8" type="ORF">CBF36_10995</name>
</gene>
<evidence type="ECO:0000256" key="5">
    <source>
        <dbReference type="ARBA" id="ARBA00022840"/>
    </source>
</evidence>
<comment type="function">
    <text evidence="6">Catalyzes the formation of acetyl phosphate from acetate and ATP. Can also catalyze the reverse reaction.</text>
</comment>
<keyword evidence="4 6" id="KW-0418">Kinase</keyword>
<dbReference type="GO" id="GO:0008776">
    <property type="term" value="F:acetate kinase activity"/>
    <property type="evidence" value="ECO:0007669"/>
    <property type="project" value="UniProtKB-UniRule"/>
</dbReference>
<evidence type="ECO:0000256" key="3">
    <source>
        <dbReference type="ARBA" id="ARBA00022741"/>
    </source>
</evidence>
<keyword evidence="6" id="KW-0479">Metal-binding</keyword>
<dbReference type="PROSITE" id="PS01076">
    <property type="entry name" value="ACETATE_KINASE_2"/>
    <property type="match status" value="1"/>
</dbReference>
<proteinExistence type="inferred from homology"/>
<comment type="subunit">
    <text evidence="6">Homodimer.</text>
</comment>
<dbReference type="SUPFAM" id="SSF53067">
    <property type="entry name" value="Actin-like ATPase domain"/>
    <property type="match status" value="2"/>
</dbReference>
<evidence type="ECO:0000256" key="1">
    <source>
        <dbReference type="ARBA" id="ARBA00008748"/>
    </source>
</evidence>
<dbReference type="InterPro" id="IPR004372">
    <property type="entry name" value="Ac/propionate_kinase"/>
</dbReference>
<feature type="site" description="Transition state stabilizer" evidence="6">
    <location>
        <position position="179"/>
    </location>
</feature>
<comment type="cofactor">
    <cofactor evidence="6">
        <name>Mg(2+)</name>
        <dbReference type="ChEBI" id="CHEBI:18420"/>
    </cofactor>
    <cofactor evidence="6">
        <name>Mn(2+)</name>
        <dbReference type="ChEBI" id="CHEBI:29035"/>
    </cofactor>
    <text evidence="6">Mg(2+). Can also accept Mn(2+).</text>
</comment>
<organism evidence="8 9">
    <name type="scientific">Vagococcus bubulae</name>
    <dbReference type="NCBI Taxonomy" id="1977868"/>
    <lineage>
        <taxon>Bacteria</taxon>
        <taxon>Bacillati</taxon>
        <taxon>Bacillota</taxon>
        <taxon>Bacilli</taxon>
        <taxon>Lactobacillales</taxon>
        <taxon>Enterococcaceae</taxon>
        <taxon>Vagococcus</taxon>
    </lineage>
</organism>
<dbReference type="PIRSF" id="PIRSF000722">
    <property type="entry name" value="Acetate_prop_kin"/>
    <property type="match status" value="1"/>
</dbReference>
<comment type="similarity">
    <text evidence="1 6 7">Belongs to the acetokinase family.</text>
</comment>
<dbReference type="GO" id="GO:0006085">
    <property type="term" value="P:acetyl-CoA biosynthetic process"/>
    <property type="evidence" value="ECO:0007669"/>
    <property type="project" value="UniProtKB-UniRule"/>
</dbReference>
<keyword evidence="5 6" id="KW-0067">ATP-binding</keyword>